<organism evidence="3 4">
    <name type="scientific">Barrientosiimonas humi</name>
    <dbReference type="NCBI Taxonomy" id="999931"/>
    <lineage>
        <taxon>Bacteria</taxon>
        <taxon>Bacillati</taxon>
        <taxon>Actinomycetota</taxon>
        <taxon>Actinomycetes</taxon>
        <taxon>Micrococcales</taxon>
        <taxon>Dermacoccaceae</taxon>
        <taxon>Barrientosiimonas</taxon>
    </lineage>
</organism>
<keyword evidence="4" id="KW-1185">Reference proteome</keyword>
<evidence type="ECO:0000313" key="4">
    <source>
        <dbReference type="Proteomes" id="UP000318336"/>
    </source>
</evidence>
<gene>
    <name evidence="3" type="ORF">FB554_2532</name>
</gene>
<dbReference type="OrthoDB" id="3465773at2"/>
<dbReference type="InterPro" id="IPR053140">
    <property type="entry name" value="GDSL_Rv0518-like"/>
</dbReference>
<feature type="region of interest" description="Disordered" evidence="1">
    <location>
        <begin position="246"/>
        <end position="274"/>
    </location>
</feature>
<dbReference type="Pfam" id="PF13472">
    <property type="entry name" value="Lipase_GDSL_2"/>
    <property type="match status" value="1"/>
</dbReference>
<dbReference type="PANTHER" id="PTHR43784">
    <property type="entry name" value="GDSL-LIKE LIPASE/ACYLHYDROLASE, PUTATIVE (AFU_ORTHOLOGUE AFUA_2G00820)-RELATED"/>
    <property type="match status" value="1"/>
</dbReference>
<dbReference type="CDD" id="cd01832">
    <property type="entry name" value="SGNH_hydrolase_like_1"/>
    <property type="match status" value="1"/>
</dbReference>
<dbReference type="RefSeq" id="WP_142006583.1">
    <property type="nucleotide sequence ID" value="NZ_CAJTBP010000001.1"/>
</dbReference>
<dbReference type="InterPro" id="IPR036514">
    <property type="entry name" value="SGNH_hydro_sf"/>
</dbReference>
<evidence type="ECO:0000313" key="3">
    <source>
        <dbReference type="EMBL" id="TQL34364.1"/>
    </source>
</evidence>
<protein>
    <submittedName>
        <fullName evidence="3">Lysophospholipase L1-like esterase</fullName>
    </submittedName>
</protein>
<accession>A0A542XEW8</accession>
<dbReference type="AlphaFoldDB" id="A0A542XEW8"/>
<proteinExistence type="predicted"/>
<dbReference type="Gene3D" id="3.40.50.1110">
    <property type="entry name" value="SGNH hydrolase"/>
    <property type="match status" value="1"/>
</dbReference>
<reference evidence="3 4" key="1">
    <citation type="submission" date="2019-06" db="EMBL/GenBank/DDBJ databases">
        <title>Sequencing the genomes of 1000 actinobacteria strains.</title>
        <authorList>
            <person name="Klenk H.-P."/>
        </authorList>
    </citation>
    <scope>NUCLEOTIDE SEQUENCE [LARGE SCALE GENOMIC DNA]</scope>
    <source>
        <strain evidence="3 4">DSM 24617</strain>
    </source>
</reference>
<sequence length="274" mass="29693">MNPTASPTGRRWERYVAIGDSFTEGMSDRSPDDPEVYVGWADRLAAYLGARNTSEDKPFGYANLAIRGRLVGDVTGPQTDAALELSPDLVSVVGGANDALRPKVDLDAVAARLEGAVQRLRASGADVLLATTADPGWAPVLKHVRPRLAVHSANVWGIAQRNGCSVLDVWSMRVLRHPDMWSEDRIHLSTVGHERVAAQAAWTLGLEPGLDWTSPLSPAEPLGRWATAQSHAAWVRTHLSPWVQRRVQGRSSGDTVQPKRPTVAPLDPALEETS</sequence>
<dbReference type="Proteomes" id="UP000318336">
    <property type="component" value="Unassembled WGS sequence"/>
</dbReference>
<feature type="domain" description="SGNH hydrolase-type esterase" evidence="2">
    <location>
        <begin position="17"/>
        <end position="195"/>
    </location>
</feature>
<comment type="caution">
    <text evidence="3">The sequence shown here is derived from an EMBL/GenBank/DDBJ whole genome shotgun (WGS) entry which is preliminary data.</text>
</comment>
<dbReference type="SUPFAM" id="SSF52266">
    <property type="entry name" value="SGNH hydrolase"/>
    <property type="match status" value="1"/>
</dbReference>
<name>A0A542XEW8_9MICO</name>
<dbReference type="InterPro" id="IPR013830">
    <property type="entry name" value="SGNH_hydro"/>
</dbReference>
<evidence type="ECO:0000256" key="1">
    <source>
        <dbReference type="SAM" id="MobiDB-lite"/>
    </source>
</evidence>
<dbReference type="PANTHER" id="PTHR43784:SF2">
    <property type="entry name" value="GDSL-LIKE LIPASE_ACYLHYDROLASE, PUTATIVE (AFU_ORTHOLOGUE AFUA_2G00820)-RELATED"/>
    <property type="match status" value="1"/>
</dbReference>
<evidence type="ECO:0000259" key="2">
    <source>
        <dbReference type="Pfam" id="PF13472"/>
    </source>
</evidence>
<dbReference type="EMBL" id="VFOK01000001">
    <property type="protein sequence ID" value="TQL34364.1"/>
    <property type="molecule type" value="Genomic_DNA"/>
</dbReference>